<protein>
    <submittedName>
        <fullName evidence="13">TonB-dependent receptor</fullName>
    </submittedName>
</protein>
<dbReference type="EMBL" id="CP117417">
    <property type="protein sequence ID" value="WCT76232.1"/>
    <property type="molecule type" value="Genomic_DNA"/>
</dbReference>
<evidence type="ECO:0000259" key="11">
    <source>
        <dbReference type="Pfam" id="PF00593"/>
    </source>
</evidence>
<dbReference type="Gene3D" id="2.170.130.10">
    <property type="entry name" value="TonB-dependent receptor, plug domain"/>
    <property type="match status" value="1"/>
</dbReference>
<accession>A0ABY7TSP0</accession>
<feature type="signal peptide" evidence="10">
    <location>
        <begin position="1"/>
        <end position="24"/>
    </location>
</feature>
<keyword evidence="6 8" id="KW-0472">Membrane</keyword>
<evidence type="ECO:0000313" key="13">
    <source>
        <dbReference type="EMBL" id="WCT76232.1"/>
    </source>
</evidence>
<evidence type="ECO:0000256" key="4">
    <source>
        <dbReference type="ARBA" id="ARBA00022692"/>
    </source>
</evidence>
<comment type="similarity">
    <text evidence="8 9">Belongs to the TonB-dependent receptor family.</text>
</comment>
<dbReference type="InterPro" id="IPR039426">
    <property type="entry name" value="TonB-dep_rcpt-like"/>
</dbReference>
<keyword evidence="2 8" id="KW-0813">Transport</keyword>
<dbReference type="RefSeq" id="WP_273616683.1">
    <property type="nucleotide sequence ID" value="NZ_CP117417.1"/>
</dbReference>
<keyword evidence="14" id="KW-1185">Reference proteome</keyword>
<keyword evidence="7 8" id="KW-0998">Cell outer membrane</keyword>
<dbReference type="SUPFAM" id="SSF56935">
    <property type="entry name" value="Porins"/>
    <property type="match status" value="1"/>
</dbReference>
<feature type="domain" description="TonB-dependent receptor-like beta-barrel" evidence="11">
    <location>
        <begin position="344"/>
        <end position="842"/>
    </location>
</feature>
<keyword evidence="10" id="KW-0732">Signal</keyword>
<sequence>MNHRKFRAAVLTGTVLAGALSASAACAQGAQEAATNADIIVTGSRVRGEAPIGSTVTALSNADIAATGRVTIDRAIRDLPQVFDLGVSENSRGQSGGAGNIVYSNSINLRGIGPNATLIIVDGHRVTNNSRSIDPSTLPTLGVERIEVVADGASAIYGSDAVAGVVNLIPRRSLNGLEVTARGGIASDGAYNEKMAGAAYGHKFDRGQFMVAYEHVEKSNLNGSDRPFFTSNQTRFGGNDYSVTRCNPGTITAGGVNYAIPAGGVTSPSQLTAGTSNRCDDLQGQDLIPRQKYDSANMTANFKATDWLEFFVDGFYSYRSFYRLPAYSSATLTVPQTNAFFVRPTGFTGTSYTLGYNFSGDVARNASYGHSESWQITPGVKIKLPKNWQFEALVGKGRTYDISASTLGTNNGALNAALASSNPATAFDPYGLGRTSAATLAGIFNQVFYAPTIGRFVGYEARVNGPLFNLPAGQVKLAAGYEGQEFNVSLGSQRGNPSVPYTWTNPGRRVDSAYAELVIPVFGPDNAVPGLQKLEIDAAVRYDKYSDVGQTTNPKFGVNWKPVESLTLRGSYGTSFRAPTLPQIYGNSNGLFVQSYQNPTGGAPITGVALSGGNLNLKPETATTWSLGADFQPTRRTKFSLTYFNVDYKNQVIALLSDLSLLNRVSQYDGTGLITQGSAAGVLAAQYVAQGLTVAGAFPGGSPSNVTLFVDGRSQNLGRSITRGLDFTASHVIDTDKAGRFTLAVSGTYNLGFKTQQAPAAPFISQLNLIFQPLRFRARATINWEMDRFGVLLRATHVGGYTNNAISTPQAVKSYTPIDAVINFKVGDADNPFNLGLEIRNVFNIKPPYVNIAPSSNGSGGYDATASDPIGRLIAVSARKKF</sequence>
<comment type="subcellular location">
    <subcellularLocation>
        <location evidence="1 8">Cell outer membrane</location>
        <topology evidence="1 8">Multi-pass membrane protein</topology>
    </subcellularLocation>
</comment>
<dbReference type="InterPro" id="IPR000531">
    <property type="entry name" value="Beta-barrel_TonB"/>
</dbReference>
<dbReference type="PANTHER" id="PTHR47234:SF2">
    <property type="entry name" value="TONB-DEPENDENT RECEPTOR"/>
    <property type="match status" value="1"/>
</dbReference>
<reference evidence="13 14" key="1">
    <citation type="submission" date="2023-02" db="EMBL/GenBank/DDBJ databases">
        <title>Genome sequence of Novosphingobium humi KACC 19094.</title>
        <authorList>
            <person name="Kim S."/>
            <person name="Heo J."/>
            <person name="Kwon S.-W."/>
        </authorList>
    </citation>
    <scope>NUCLEOTIDE SEQUENCE [LARGE SCALE GENOMIC DNA]</scope>
    <source>
        <strain evidence="13 14">KACC 19094</strain>
    </source>
</reference>
<evidence type="ECO:0000256" key="2">
    <source>
        <dbReference type="ARBA" id="ARBA00022448"/>
    </source>
</evidence>
<evidence type="ECO:0000259" key="12">
    <source>
        <dbReference type="Pfam" id="PF07715"/>
    </source>
</evidence>
<dbReference type="InterPro" id="IPR036942">
    <property type="entry name" value="Beta-barrel_TonB_sf"/>
</dbReference>
<evidence type="ECO:0000256" key="8">
    <source>
        <dbReference type="PROSITE-ProRule" id="PRU01360"/>
    </source>
</evidence>
<organism evidence="13 14">
    <name type="scientific">Novosphingobium humi</name>
    <dbReference type="NCBI Taxonomy" id="2282397"/>
    <lineage>
        <taxon>Bacteria</taxon>
        <taxon>Pseudomonadati</taxon>
        <taxon>Pseudomonadota</taxon>
        <taxon>Alphaproteobacteria</taxon>
        <taxon>Sphingomonadales</taxon>
        <taxon>Sphingomonadaceae</taxon>
        <taxon>Novosphingobium</taxon>
    </lineage>
</organism>
<dbReference type="InterPro" id="IPR012910">
    <property type="entry name" value="Plug_dom"/>
</dbReference>
<keyword evidence="5 9" id="KW-0798">TonB box</keyword>
<gene>
    <name evidence="13" type="ORF">PQ457_09735</name>
</gene>
<feature type="chain" id="PRO_5046959139" evidence="10">
    <location>
        <begin position="25"/>
        <end position="882"/>
    </location>
</feature>
<dbReference type="Pfam" id="PF00593">
    <property type="entry name" value="TonB_dep_Rec_b-barrel"/>
    <property type="match status" value="1"/>
</dbReference>
<dbReference type="Proteomes" id="UP001218231">
    <property type="component" value="Chromosome"/>
</dbReference>
<dbReference type="Gene3D" id="2.40.170.20">
    <property type="entry name" value="TonB-dependent receptor, beta-barrel domain"/>
    <property type="match status" value="1"/>
</dbReference>
<evidence type="ECO:0000256" key="5">
    <source>
        <dbReference type="ARBA" id="ARBA00023077"/>
    </source>
</evidence>
<evidence type="ECO:0000256" key="6">
    <source>
        <dbReference type="ARBA" id="ARBA00023136"/>
    </source>
</evidence>
<dbReference type="PANTHER" id="PTHR47234">
    <property type="match status" value="1"/>
</dbReference>
<dbReference type="PROSITE" id="PS51257">
    <property type="entry name" value="PROKAR_LIPOPROTEIN"/>
    <property type="match status" value="1"/>
</dbReference>
<evidence type="ECO:0000256" key="3">
    <source>
        <dbReference type="ARBA" id="ARBA00022452"/>
    </source>
</evidence>
<proteinExistence type="inferred from homology"/>
<name>A0ABY7TSP0_9SPHN</name>
<dbReference type="InterPro" id="IPR037066">
    <property type="entry name" value="Plug_dom_sf"/>
</dbReference>
<keyword evidence="3 8" id="KW-1134">Transmembrane beta strand</keyword>
<feature type="domain" description="TonB-dependent receptor plug" evidence="12">
    <location>
        <begin position="54"/>
        <end position="165"/>
    </location>
</feature>
<dbReference type="Pfam" id="PF07715">
    <property type="entry name" value="Plug"/>
    <property type="match status" value="1"/>
</dbReference>
<evidence type="ECO:0000256" key="9">
    <source>
        <dbReference type="RuleBase" id="RU003357"/>
    </source>
</evidence>
<evidence type="ECO:0000256" key="7">
    <source>
        <dbReference type="ARBA" id="ARBA00023237"/>
    </source>
</evidence>
<keyword evidence="4 8" id="KW-0812">Transmembrane</keyword>
<dbReference type="PROSITE" id="PS52016">
    <property type="entry name" value="TONB_DEPENDENT_REC_3"/>
    <property type="match status" value="1"/>
</dbReference>
<keyword evidence="13" id="KW-0675">Receptor</keyword>
<evidence type="ECO:0000256" key="10">
    <source>
        <dbReference type="SAM" id="SignalP"/>
    </source>
</evidence>
<evidence type="ECO:0000313" key="14">
    <source>
        <dbReference type="Proteomes" id="UP001218231"/>
    </source>
</evidence>
<evidence type="ECO:0000256" key="1">
    <source>
        <dbReference type="ARBA" id="ARBA00004571"/>
    </source>
</evidence>